<evidence type="ECO:0000256" key="1">
    <source>
        <dbReference type="SAM" id="SignalP"/>
    </source>
</evidence>
<evidence type="ECO:0000313" key="4">
    <source>
        <dbReference type="Proteomes" id="UP000325286"/>
    </source>
</evidence>
<evidence type="ECO:0000259" key="2">
    <source>
        <dbReference type="PROSITE" id="PS51352"/>
    </source>
</evidence>
<feature type="chain" id="PRO_5022680414" evidence="1">
    <location>
        <begin position="32"/>
        <end position="447"/>
    </location>
</feature>
<dbReference type="GO" id="GO:0016491">
    <property type="term" value="F:oxidoreductase activity"/>
    <property type="evidence" value="ECO:0007669"/>
    <property type="project" value="InterPro"/>
</dbReference>
<dbReference type="InterPro" id="IPR019207">
    <property type="entry name" value="DUF2092"/>
</dbReference>
<accession>A0A5B9QKM8</accession>
<keyword evidence="1" id="KW-0732">Signal</keyword>
<gene>
    <name evidence="3" type="primary">resA_1</name>
    <name evidence="3" type="ORF">UC8_05060</name>
</gene>
<dbReference type="KEGG" id="rul:UC8_05060"/>
<name>A0A5B9QKM8_9BACT</name>
<dbReference type="EMBL" id="CP042914">
    <property type="protein sequence ID" value="QEG38549.1"/>
    <property type="molecule type" value="Genomic_DNA"/>
</dbReference>
<dbReference type="InterPro" id="IPR013766">
    <property type="entry name" value="Thioredoxin_domain"/>
</dbReference>
<dbReference type="InterPro" id="IPR000866">
    <property type="entry name" value="AhpC/TSA"/>
</dbReference>
<reference evidence="3 4" key="1">
    <citation type="submission" date="2019-08" db="EMBL/GenBank/DDBJ databases">
        <title>Deep-cultivation of Planctomycetes and their phenomic and genomic characterization uncovers novel biology.</title>
        <authorList>
            <person name="Wiegand S."/>
            <person name="Jogler M."/>
            <person name="Boedeker C."/>
            <person name="Pinto D."/>
            <person name="Vollmers J."/>
            <person name="Rivas-Marin E."/>
            <person name="Kohn T."/>
            <person name="Peeters S.H."/>
            <person name="Heuer A."/>
            <person name="Rast P."/>
            <person name="Oberbeckmann S."/>
            <person name="Bunk B."/>
            <person name="Jeske O."/>
            <person name="Meyerdierks A."/>
            <person name="Storesund J.E."/>
            <person name="Kallscheuer N."/>
            <person name="Luecker S."/>
            <person name="Lage O.M."/>
            <person name="Pohl T."/>
            <person name="Merkel B.J."/>
            <person name="Hornburger P."/>
            <person name="Mueller R.-W."/>
            <person name="Bruemmer F."/>
            <person name="Labrenz M."/>
            <person name="Spormann A.M."/>
            <person name="Op den Camp H."/>
            <person name="Overmann J."/>
            <person name="Amann R."/>
            <person name="Jetten M.S.M."/>
            <person name="Mascher T."/>
            <person name="Medema M.H."/>
            <person name="Devos D.P."/>
            <person name="Kaster A.-K."/>
            <person name="Ovreas L."/>
            <person name="Rohde M."/>
            <person name="Galperin M.Y."/>
            <person name="Jogler C."/>
        </authorList>
    </citation>
    <scope>NUCLEOTIDE SEQUENCE [LARGE SCALE GENOMIC DNA]</scope>
    <source>
        <strain evidence="3 4">UC8</strain>
    </source>
</reference>
<dbReference type="RefSeq" id="WP_162275966.1">
    <property type="nucleotide sequence ID" value="NZ_CP042914.1"/>
</dbReference>
<feature type="domain" description="Thioredoxin" evidence="2">
    <location>
        <begin position="292"/>
        <end position="435"/>
    </location>
</feature>
<sequence precursor="true">MCLSACRCLCLTCCFGLSLLLGGLSSRNVSAADPPVGVLAPSGDAIAMTDQVKAAVAPLFDAIHEAKSIRSIAEMKLVAAVKGEPVETQSGTYQILSAAPNRVSAVLKGPDQVTQMVSDGKLLNYALTPEAYIELEAPKSLDSLASNVETPFGPFPEYILSLTLAGTDAYPAFFRTAAGMGISDGEREKLPGTVRVHVRRGDGVVWDMWIRKGDQPAPVRLAVDITGMLVKMNQLQIPEGFSYVLEINFKSWETDTKLDENVFAFQPKAAAEKFESLDAFLDSLSTPAGPHPLLGQAAPAFTSTLLDGQKFDLKQHRDKQVVVLDFWATWCGPCVEALPMIAKTTGRFADQDVVFYAVNVGEEEARIREFLKQQELDPAVLMDPEGEIADAYGATAIPQTVLIGKDGRVEAVHVGFSGPEAMAKILTAELTALAKGERLAEEEDSEQ</sequence>
<dbReference type="Gene3D" id="3.40.30.10">
    <property type="entry name" value="Glutaredoxin"/>
    <property type="match status" value="1"/>
</dbReference>
<protein>
    <submittedName>
        <fullName evidence="3">Thiol-disulfide oxidoreductase ResA</fullName>
    </submittedName>
</protein>
<dbReference type="GO" id="GO:0016209">
    <property type="term" value="F:antioxidant activity"/>
    <property type="evidence" value="ECO:0007669"/>
    <property type="project" value="InterPro"/>
</dbReference>
<proteinExistence type="predicted"/>
<dbReference type="InterPro" id="IPR036249">
    <property type="entry name" value="Thioredoxin-like_sf"/>
</dbReference>
<keyword evidence="4" id="KW-1185">Reference proteome</keyword>
<dbReference type="PANTHER" id="PTHR42852:SF17">
    <property type="entry name" value="THIOREDOXIN-LIKE PROTEIN HI_1115"/>
    <property type="match status" value="1"/>
</dbReference>
<feature type="signal peptide" evidence="1">
    <location>
        <begin position="1"/>
        <end position="31"/>
    </location>
</feature>
<dbReference type="AlphaFoldDB" id="A0A5B9QKM8"/>
<organism evidence="3 4">
    <name type="scientific">Roseimaritima ulvae</name>
    <dbReference type="NCBI Taxonomy" id="980254"/>
    <lineage>
        <taxon>Bacteria</taxon>
        <taxon>Pseudomonadati</taxon>
        <taxon>Planctomycetota</taxon>
        <taxon>Planctomycetia</taxon>
        <taxon>Pirellulales</taxon>
        <taxon>Pirellulaceae</taxon>
        <taxon>Roseimaritima</taxon>
    </lineage>
</organism>
<dbReference type="Pfam" id="PF09865">
    <property type="entry name" value="DUF2092"/>
    <property type="match status" value="1"/>
</dbReference>
<dbReference type="Proteomes" id="UP000325286">
    <property type="component" value="Chromosome"/>
</dbReference>
<dbReference type="PROSITE" id="PS51352">
    <property type="entry name" value="THIOREDOXIN_2"/>
    <property type="match status" value="1"/>
</dbReference>
<evidence type="ECO:0000313" key="3">
    <source>
        <dbReference type="EMBL" id="QEG38549.1"/>
    </source>
</evidence>
<dbReference type="CDD" id="cd02966">
    <property type="entry name" value="TlpA_like_family"/>
    <property type="match status" value="1"/>
</dbReference>
<dbReference type="InterPro" id="IPR050553">
    <property type="entry name" value="Thioredoxin_ResA/DsbE_sf"/>
</dbReference>
<dbReference type="SUPFAM" id="SSF52833">
    <property type="entry name" value="Thioredoxin-like"/>
    <property type="match status" value="1"/>
</dbReference>
<dbReference type="PANTHER" id="PTHR42852">
    <property type="entry name" value="THIOL:DISULFIDE INTERCHANGE PROTEIN DSBE"/>
    <property type="match status" value="1"/>
</dbReference>
<dbReference type="Pfam" id="PF00578">
    <property type="entry name" value="AhpC-TSA"/>
    <property type="match status" value="1"/>
</dbReference>